<dbReference type="EMBL" id="BFEA01000917">
    <property type="protein sequence ID" value="GBG91540.1"/>
    <property type="molecule type" value="Genomic_DNA"/>
</dbReference>
<evidence type="ECO:0000256" key="1">
    <source>
        <dbReference type="ARBA" id="ARBA00022741"/>
    </source>
</evidence>
<dbReference type="InterPro" id="IPR001245">
    <property type="entry name" value="Ser-Thr/Tyr_kinase_cat_dom"/>
</dbReference>
<dbReference type="PANTHER" id="PTHR47989:SF62">
    <property type="entry name" value="OS05G0423500 PROTEIN"/>
    <property type="match status" value="1"/>
</dbReference>
<organism evidence="7 8">
    <name type="scientific">Chara braunii</name>
    <name type="common">Braun's stonewort</name>
    <dbReference type="NCBI Taxonomy" id="69332"/>
    <lineage>
        <taxon>Eukaryota</taxon>
        <taxon>Viridiplantae</taxon>
        <taxon>Streptophyta</taxon>
        <taxon>Charophyceae</taxon>
        <taxon>Charales</taxon>
        <taxon>Characeae</taxon>
        <taxon>Chara</taxon>
    </lineage>
</organism>
<keyword evidence="1" id="KW-0547">Nucleotide-binding</keyword>
<evidence type="ECO:0000313" key="8">
    <source>
        <dbReference type="Proteomes" id="UP000265515"/>
    </source>
</evidence>
<dbReference type="Pfam" id="PF07714">
    <property type="entry name" value="PK_Tyr_Ser-Thr"/>
    <property type="match status" value="1"/>
</dbReference>
<keyword evidence="5" id="KW-0732">Signal</keyword>
<keyword evidence="4" id="KW-0812">Transmembrane</keyword>
<dbReference type="PROSITE" id="PS50011">
    <property type="entry name" value="PROTEIN_KINASE_DOM"/>
    <property type="match status" value="1"/>
</dbReference>
<dbReference type="PANTHER" id="PTHR47989">
    <property type="entry name" value="OS01G0750732 PROTEIN"/>
    <property type="match status" value="1"/>
</dbReference>
<feature type="chain" id="PRO_5017273556" description="Protein kinase domain-containing protein" evidence="5">
    <location>
        <begin position="39"/>
        <end position="879"/>
    </location>
</feature>
<reference evidence="7 8" key="1">
    <citation type="journal article" date="2018" name="Cell">
        <title>The Chara Genome: Secondary Complexity and Implications for Plant Terrestrialization.</title>
        <authorList>
            <person name="Nishiyama T."/>
            <person name="Sakayama H."/>
            <person name="Vries J.D."/>
            <person name="Buschmann H."/>
            <person name="Saint-Marcoux D."/>
            <person name="Ullrich K.K."/>
            <person name="Haas F.B."/>
            <person name="Vanderstraeten L."/>
            <person name="Becker D."/>
            <person name="Lang D."/>
            <person name="Vosolsobe S."/>
            <person name="Rombauts S."/>
            <person name="Wilhelmsson P.K.I."/>
            <person name="Janitza P."/>
            <person name="Kern R."/>
            <person name="Heyl A."/>
            <person name="Rumpler F."/>
            <person name="Villalobos L.I.A.C."/>
            <person name="Clay J.M."/>
            <person name="Skokan R."/>
            <person name="Toyoda A."/>
            <person name="Suzuki Y."/>
            <person name="Kagoshima H."/>
            <person name="Schijlen E."/>
            <person name="Tajeshwar N."/>
            <person name="Catarino B."/>
            <person name="Hetherington A.J."/>
            <person name="Saltykova A."/>
            <person name="Bonnot C."/>
            <person name="Breuninger H."/>
            <person name="Symeonidi A."/>
            <person name="Radhakrishnan G.V."/>
            <person name="Van Nieuwerburgh F."/>
            <person name="Deforce D."/>
            <person name="Chang C."/>
            <person name="Karol K.G."/>
            <person name="Hedrich R."/>
            <person name="Ulvskov P."/>
            <person name="Glockner G."/>
            <person name="Delwiche C.F."/>
            <person name="Petrasek J."/>
            <person name="Van de Peer Y."/>
            <person name="Friml J."/>
            <person name="Beilby M."/>
            <person name="Dolan L."/>
            <person name="Kohara Y."/>
            <person name="Sugano S."/>
            <person name="Fujiyama A."/>
            <person name="Delaux P.-M."/>
            <person name="Quint M."/>
            <person name="TheiBen G."/>
            <person name="Hagemann M."/>
            <person name="Harholt J."/>
            <person name="Dunand C."/>
            <person name="Zachgo S."/>
            <person name="Langdale J."/>
            <person name="Maumus F."/>
            <person name="Straeten D.V.D."/>
            <person name="Gould S.B."/>
            <person name="Rensing S.A."/>
        </authorList>
    </citation>
    <scope>NUCLEOTIDE SEQUENCE [LARGE SCALE GENOMIC DNA]</scope>
    <source>
        <strain evidence="7 8">S276</strain>
    </source>
</reference>
<dbReference type="InterPro" id="IPR000719">
    <property type="entry name" value="Prot_kinase_dom"/>
</dbReference>
<dbReference type="PROSITE" id="PS00108">
    <property type="entry name" value="PROTEIN_KINASE_ST"/>
    <property type="match status" value="1"/>
</dbReference>
<feature type="signal peptide" evidence="5">
    <location>
        <begin position="1"/>
        <end position="38"/>
    </location>
</feature>
<dbReference type="GO" id="GO:0004672">
    <property type="term" value="F:protein kinase activity"/>
    <property type="evidence" value="ECO:0007669"/>
    <property type="project" value="InterPro"/>
</dbReference>
<dbReference type="SUPFAM" id="SSF63829">
    <property type="entry name" value="Calcium-dependent phosphotriesterase"/>
    <property type="match status" value="1"/>
</dbReference>
<evidence type="ECO:0000256" key="4">
    <source>
        <dbReference type="SAM" id="Phobius"/>
    </source>
</evidence>
<dbReference type="SUPFAM" id="SSF56112">
    <property type="entry name" value="Protein kinase-like (PK-like)"/>
    <property type="match status" value="1"/>
</dbReference>
<dbReference type="Gene3D" id="1.10.510.10">
    <property type="entry name" value="Transferase(Phosphotransferase) domain 1"/>
    <property type="match status" value="1"/>
</dbReference>
<keyword evidence="2" id="KW-0067">ATP-binding</keyword>
<accession>A0A388MAF7</accession>
<name>A0A388MAF7_CHABU</name>
<protein>
    <recommendedName>
        <fullName evidence="6">Protein kinase domain-containing protein</fullName>
    </recommendedName>
</protein>
<dbReference type="OrthoDB" id="2431000at2759"/>
<evidence type="ECO:0000256" key="3">
    <source>
        <dbReference type="SAM" id="MobiDB-lite"/>
    </source>
</evidence>
<dbReference type="InterPro" id="IPR008271">
    <property type="entry name" value="Ser/Thr_kinase_AS"/>
</dbReference>
<feature type="transmembrane region" description="Helical" evidence="4">
    <location>
        <begin position="432"/>
        <end position="459"/>
    </location>
</feature>
<dbReference type="InterPro" id="IPR011009">
    <property type="entry name" value="Kinase-like_dom_sf"/>
</dbReference>
<evidence type="ECO:0000259" key="6">
    <source>
        <dbReference type="PROSITE" id="PS50011"/>
    </source>
</evidence>
<evidence type="ECO:0000256" key="2">
    <source>
        <dbReference type="ARBA" id="ARBA00022840"/>
    </source>
</evidence>
<comment type="caution">
    <text evidence="7">The sequence shown here is derived from an EMBL/GenBank/DDBJ whole genome shotgun (WGS) entry which is preliminary data.</text>
</comment>
<keyword evidence="8" id="KW-1185">Reference proteome</keyword>
<dbReference type="AlphaFoldDB" id="A0A388MAF7"/>
<sequence length="879" mass="96182">MVSLCEWLLVYRGGNHISFPFCILLLLLLLFTSTSSTAIDTAAGLGLTPGGNGSEKQVYQDSEPLNSTLESLSIIDGNLLRYLGDVLERRTDRSALTRTNLILAISVSSDGKSVYFSEEANVTGNRDGLIRGSVVRKAQWTDAGNGSGYIISDVAGPWPKDEKHRDKLAYKGTDVSGLLVLNDQDLIVSRKYNNRLSKINVFNGTEVDYWNITLPLGIAKPPSENVLIVSNQDRINKVYIFTVPSYFSDVVQSIAGPQTNLSMPGHQDYPTAAGVRFRDPLMGPQSITRDGRYLYVLDYWSGSLREVVVATGATRTIAGGANATLHYGIPEVFNESSMCIVTEDGCNLLVTGYGRIYWAPLSSVGGDIKEIKIVATLPPQQGKKHGDLMAMFLMDDHSHLFVGTGDGRMFQLQVNVSALHDCSPSQAAPRSLILIVGLCSGFAVFALCGGGLALVVVTVSRRRRRRRRESQRTTADLKQDRKSAKNLLGGRASTVSSQTVGSTGSSMQTPKPPESLAMLASPSSSLMEFSLLTLERAISQGSCVTARKGGYGHVHRASLVVGEEKTEVAIKVMAGEFSEMKLRQFKAEVTTLGGVRHRNLCKLLGYCTEGDSFMLVYPYISGGSLHSYLHPEHLRTRDRLFRTSEESLDYGKLPLRWTERISIAKQIATCLRYLHHETERPIVHRDVKSSNVLIEGRGKKLRAYLSDFGLAKPGKADRNEGEVMTGHTTVPTQTRAGTPGYMPPEYVFESKLTMSSDVFAYGVVLIELLTGLPAVLRPREGDSVPLYSWARHWEDIDLLIDDDLKMLLTPEEKVMATDILLLALHCTDDSASNRPTMHDVVQHLNLIMKGVCIDSMSSDGDDVTGTATQADTASDVVAV</sequence>
<feature type="compositionally biased region" description="Low complexity" evidence="3">
    <location>
        <begin position="493"/>
        <end position="515"/>
    </location>
</feature>
<dbReference type="SMART" id="SM00220">
    <property type="entry name" value="S_TKc"/>
    <property type="match status" value="1"/>
</dbReference>
<feature type="domain" description="Protein kinase" evidence="6">
    <location>
        <begin position="540"/>
        <end position="846"/>
    </location>
</feature>
<evidence type="ECO:0000256" key="5">
    <source>
        <dbReference type="SAM" id="SignalP"/>
    </source>
</evidence>
<keyword evidence="4" id="KW-1133">Transmembrane helix</keyword>
<dbReference type="Gene3D" id="3.30.200.20">
    <property type="entry name" value="Phosphorylase Kinase, domain 1"/>
    <property type="match status" value="1"/>
</dbReference>
<dbReference type="Proteomes" id="UP000265515">
    <property type="component" value="Unassembled WGS sequence"/>
</dbReference>
<dbReference type="GO" id="GO:0005524">
    <property type="term" value="F:ATP binding"/>
    <property type="evidence" value="ECO:0007669"/>
    <property type="project" value="UniProtKB-KW"/>
</dbReference>
<gene>
    <name evidence="7" type="ORF">CBR_g52574</name>
</gene>
<evidence type="ECO:0000313" key="7">
    <source>
        <dbReference type="EMBL" id="GBG91540.1"/>
    </source>
</evidence>
<proteinExistence type="predicted"/>
<dbReference type="Gramene" id="GBG91540">
    <property type="protein sequence ID" value="GBG91540"/>
    <property type="gene ID" value="CBR_g52574"/>
</dbReference>
<feature type="region of interest" description="Disordered" evidence="3">
    <location>
        <begin position="463"/>
        <end position="515"/>
    </location>
</feature>
<keyword evidence="4" id="KW-0472">Membrane</keyword>